<dbReference type="Gene3D" id="3.90.230.10">
    <property type="entry name" value="Creatinase/methionine aminopeptidase superfamily"/>
    <property type="match status" value="1"/>
</dbReference>
<dbReference type="PROSITE" id="PS00491">
    <property type="entry name" value="PROLINE_PEPTIDASE"/>
    <property type="match status" value="1"/>
</dbReference>
<protein>
    <submittedName>
        <fullName evidence="8">Uncharacterized protein</fullName>
    </submittedName>
</protein>
<dbReference type="PANTHER" id="PTHR43226">
    <property type="entry name" value="XAA-PRO AMINOPEPTIDASE 3"/>
    <property type="match status" value="1"/>
</dbReference>
<name>A0A381SZA6_9ZZZZ</name>
<evidence type="ECO:0000256" key="1">
    <source>
        <dbReference type="ARBA" id="ARBA00001936"/>
    </source>
</evidence>
<dbReference type="GO" id="GO:0004177">
    <property type="term" value="F:aminopeptidase activity"/>
    <property type="evidence" value="ECO:0007669"/>
    <property type="project" value="TreeGrafter"/>
</dbReference>
<dbReference type="InterPro" id="IPR036005">
    <property type="entry name" value="Creatinase/aminopeptidase-like"/>
</dbReference>
<dbReference type="GO" id="GO:0016795">
    <property type="term" value="F:phosphoric triester hydrolase activity"/>
    <property type="evidence" value="ECO:0007669"/>
    <property type="project" value="InterPro"/>
</dbReference>
<dbReference type="GO" id="GO:0016805">
    <property type="term" value="F:dipeptidase activity"/>
    <property type="evidence" value="ECO:0007669"/>
    <property type="project" value="UniProtKB-KW"/>
</dbReference>
<evidence type="ECO:0000256" key="2">
    <source>
        <dbReference type="ARBA" id="ARBA00022723"/>
    </source>
</evidence>
<dbReference type="Pfam" id="PF00557">
    <property type="entry name" value="Peptidase_M24"/>
    <property type="match status" value="1"/>
</dbReference>
<keyword evidence="4" id="KW-0224">Dipeptidase</keyword>
<evidence type="ECO:0000259" key="7">
    <source>
        <dbReference type="Pfam" id="PF21216"/>
    </source>
</evidence>
<dbReference type="InterPro" id="IPR001131">
    <property type="entry name" value="Peptidase_M24B_aminopep-P_CS"/>
</dbReference>
<accession>A0A381SZA6</accession>
<dbReference type="Pfam" id="PF21216">
    <property type="entry name" value="PepQ_N"/>
    <property type="match status" value="1"/>
</dbReference>
<evidence type="ECO:0000256" key="4">
    <source>
        <dbReference type="ARBA" id="ARBA00022997"/>
    </source>
</evidence>
<dbReference type="PANTHER" id="PTHR43226:SF8">
    <property type="entry name" value="XAA-PRO DIPEPTIDASE"/>
    <property type="match status" value="1"/>
</dbReference>
<evidence type="ECO:0000313" key="8">
    <source>
        <dbReference type="EMBL" id="SVA09332.1"/>
    </source>
</evidence>
<dbReference type="InterPro" id="IPR000994">
    <property type="entry name" value="Pept_M24"/>
</dbReference>
<dbReference type="GO" id="GO:0006508">
    <property type="term" value="P:proteolysis"/>
    <property type="evidence" value="ECO:0007669"/>
    <property type="project" value="TreeGrafter"/>
</dbReference>
<dbReference type="HAMAP" id="MF_01279">
    <property type="entry name" value="X_Pro_dipeptid"/>
    <property type="match status" value="1"/>
</dbReference>
<dbReference type="InterPro" id="IPR029149">
    <property type="entry name" value="Creatin/AminoP/Spt16_N"/>
</dbReference>
<keyword evidence="3" id="KW-0378">Hydrolase</keyword>
<feature type="domain" description="Peptidase M24" evidence="6">
    <location>
        <begin position="172"/>
        <end position="430"/>
    </location>
</feature>
<dbReference type="AlphaFoldDB" id="A0A381SZA6"/>
<sequence length="451" mass="50872">MPTKHLAPASLSTLFSHHLDTLNERLENALEKTGYDSMVILAGNQQQIGRSDLNYPYSVEPYFNAWVPLTQNPGCILKLTPTEKPLLVYVQPENYWHETILDPKNHWVQHFNIQIAKTSDDALKMITPTKMKQAFIGPDADNTGDFTAFNDSKLLNELNYFRAFKTDYEIKCIEYANQIAAQGHIAVQNTFPLEVSEFHINHVYCAATNQREAELPYPSVVALNEHASILHYQNLKQRSPIEIHSLLLDAGAQFNGYASDITRTWCSQNLRFQKLITAVDSIQQLLCSQAVKGTDFVELNDQAHRLVAEILSKQKFVFCSAAQAYEAGITRTFFPHGLGHLLGLQVHDTGGHQKTPNGALRSPPAKHPHLRLTRALEPGFVLTIEPGIYFIPMLLKKLSVSNHKKHINWDLIEEFIPFGGVRIEDNIVVTTSKACNLTRQFLPSMNTVSVF</sequence>
<comment type="cofactor">
    <cofactor evidence="1">
        <name>Mn(2+)</name>
        <dbReference type="ChEBI" id="CHEBI:29035"/>
    </cofactor>
</comment>
<dbReference type="InterPro" id="IPR022846">
    <property type="entry name" value="X_Pro_dipept"/>
</dbReference>
<dbReference type="EMBL" id="UINC01003797">
    <property type="protein sequence ID" value="SVA09332.1"/>
    <property type="molecule type" value="Genomic_DNA"/>
</dbReference>
<keyword evidence="5" id="KW-0464">Manganese</keyword>
<reference evidence="8" key="1">
    <citation type="submission" date="2018-05" db="EMBL/GenBank/DDBJ databases">
        <authorList>
            <person name="Lanie J.A."/>
            <person name="Ng W.-L."/>
            <person name="Kazmierczak K.M."/>
            <person name="Andrzejewski T.M."/>
            <person name="Davidsen T.M."/>
            <person name="Wayne K.J."/>
            <person name="Tettelin H."/>
            <person name="Glass J.I."/>
            <person name="Rusch D."/>
            <person name="Podicherti R."/>
            <person name="Tsui H.-C.T."/>
            <person name="Winkler M.E."/>
        </authorList>
    </citation>
    <scope>NUCLEOTIDE SEQUENCE</scope>
</reference>
<proteinExistence type="inferred from homology"/>
<dbReference type="GO" id="GO:0005829">
    <property type="term" value="C:cytosol"/>
    <property type="evidence" value="ECO:0007669"/>
    <property type="project" value="TreeGrafter"/>
</dbReference>
<keyword evidence="2" id="KW-0479">Metal-binding</keyword>
<evidence type="ECO:0000256" key="3">
    <source>
        <dbReference type="ARBA" id="ARBA00022801"/>
    </source>
</evidence>
<dbReference type="GO" id="GO:0046872">
    <property type="term" value="F:metal ion binding"/>
    <property type="evidence" value="ECO:0007669"/>
    <property type="project" value="UniProtKB-KW"/>
</dbReference>
<dbReference type="Gene3D" id="3.40.350.10">
    <property type="entry name" value="Creatinase/prolidase N-terminal domain"/>
    <property type="match status" value="1"/>
</dbReference>
<organism evidence="8">
    <name type="scientific">marine metagenome</name>
    <dbReference type="NCBI Taxonomy" id="408172"/>
    <lineage>
        <taxon>unclassified sequences</taxon>
        <taxon>metagenomes</taxon>
        <taxon>ecological metagenomes</taxon>
    </lineage>
</organism>
<evidence type="ECO:0000256" key="5">
    <source>
        <dbReference type="ARBA" id="ARBA00023211"/>
    </source>
</evidence>
<gene>
    <name evidence="8" type="ORF">METZ01_LOCUS62186</name>
</gene>
<evidence type="ECO:0000259" key="6">
    <source>
        <dbReference type="Pfam" id="PF00557"/>
    </source>
</evidence>
<dbReference type="SUPFAM" id="SSF55920">
    <property type="entry name" value="Creatinase/aminopeptidase"/>
    <property type="match status" value="1"/>
</dbReference>
<feature type="domain" description="Xaa-Pro dipeptidase N-terminal" evidence="7">
    <location>
        <begin position="14"/>
        <end position="160"/>
    </location>
</feature>
<dbReference type="InterPro" id="IPR052433">
    <property type="entry name" value="X-Pro_dipept-like"/>
</dbReference>
<dbReference type="InterPro" id="IPR048819">
    <property type="entry name" value="PepQ_N"/>
</dbReference>
<keyword evidence="4" id="KW-0645">Protease</keyword>
<dbReference type="NCBIfam" id="NF010133">
    <property type="entry name" value="PRK13607.1"/>
    <property type="match status" value="1"/>
</dbReference>